<protein>
    <recommendedName>
        <fullName evidence="4">Pyrroline-5-carboxylate reductase</fullName>
        <shortName evidence="4">P5C reductase</shortName>
        <shortName evidence="4">P5CR</shortName>
        <ecNumber evidence="4">1.5.1.2</ecNumber>
    </recommendedName>
    <alternativeName>
        <fullName evidence="4">PCA reductase</fullName>
    </alternativeName>
</protein>
<sequence>MIRLWQIGCGNMGGAMLARWIGAGALDPGDVTVIVRSSAEVPKGVRVETALPQGPLPDILLLAVKPYQIDAVAPMLDGRGRLPLLVSILAGVEEAALAERFDATAIVRAMPNLPVRLGSGVVALSSPSADAAARERVTELMAPLGLVEWIDDVALFDLVTALAGSGPGFVYRFIDALAGAAHSLGLPAELALRLAVATTDGAARLAADAQVSPAELADRVASKGGSTRAGLNVLDADNALERLLEATLVAARDRNVEMAATARG</sequence>
<name>A0ABX0TXX4_9SPHN</name>
<evidence type="ECO:0000256" key="4">
    <source>
        <dbReference type="HAMAP-Rule" id="MF_01925"/>
    </source>
</evidence>
<dbReference type="EC" id="1.5.1.2" evidence="4"/>
<dbReference type="Pfam" id="PF03807">
    <property type="entry name" value="F420_oxidored"/>
    <property type="match status" value="1"/>
</dbReference>
<dbReference type="HAMAP" id="MF_01925">
    <property type="entry name" value="P5C_reductase"/>
    <property type="match status" value="1"/>
</dbReference>
<keyword evidence="2 4" id="KW-0521">NADP</keyword>
<evidence type="ECO:0000256" key="3">
    <source>
        <dbReference type="ARBA" id="ARBA00023002"/>
    </source>
</evidence>
<comment type="subcellular location">
    <subcellularLocation>
        <location evidence="4">Cytoplasm</location>
    </subcellularLocation>
</comment>
<comment type="caution">
    <text evidence="7">The sequence shown here is derived from an EMBL/GenBank/DDBJ whole genome shotgun (WGS) entry which is preliminary data.</text>
</comment>
<evidence type="ECO:0000313" key="7">
    <source>
        <dbReference type="EMBL" id="NIJ23083.1"/>
    </source>
</evidence>
<dbReference type="InterPro" id="IPR028939">
    <property type="entry name" value="P5C_Rdtase_cat_N"/>
</dbReference>
<gene>
    <name evidence="4" type="primary">proC</name>
    <name evidence="7" type="ORF">FHT01_000625</name>
</gene>
<keyword evidence="8" id="KW-1185">Reference proteome</keyword>
<evidence type="ECO:0000256" key="2">
    <source>
        <dbReference type="ARBA" id="ARBA00022857"/>
    </source>
</evidence>
<dbReference type="InterPro" id="IPR008927">
    <property type="entry name" value="6-PGluconate_DH-like_C_sf"/>
</dbReference>
<dbReference type="Gene3D" id="3.40.50.720">
    <property type="entry name" value="NAD(P)-binding Rossmann-like Domain"/>
    <property type="match status" value="1"/>
</dbReference>
<dbReference type="EMBL" id="JAASQP010000001">
    <property type="protein sequence ID" value="NIJ23083.1"/>
    <property type="molecule type" value="Genomic_DNA"/>
</dbReference>
<dbReference type="PROSITE" id="PS00521">
    <property type="entry name" value="P5CR"/>
    <property type="match status" value="1"/>
</dbReference>
<dbReference type="InterPro" id="IPR000304">
    <property type="entry name" value="Pyrroline-COOH_reductase"/>
</dbReference>
<dbReference type="InterPro" id="IPR029036">
    <property type="entry name" value="P5CR_dimer"/>
</dbReference>
<organism evidence="7 8">
    <name type="scientific">Sphingomonas japonica</name>
    <dbReference type="NCBI Taxonomy" id="511662"/>
    <lineage>
        <taxon>Bacteria</taxon>
        <taxon>Pseudomonadati</taxon>
        <taxon>Pseudomonadota</taxon>
        <taxon>Alphaproteobacteria</taxon>
        <taxon>Sphingomonadales</taxon>
        <taxon>Sphingomonadaceae</taxon>
        <taxon>Sphingomonas</taxon>
    </lineage>
</organism>
<reference evidence="7 8" key="1">
    <citation type="submission" date="2020-03" db="EMBL/GenBank/DDBJ databases">
        <title>Genomic Encyclopedia of Type Strains, Phase IV (KMG-IV): sequencing the most valuable type-strain genomes for metagenomic binning, comparative biology and taxonomic classification.</title>
        <authorList>
            <person name="Goeker M."/>
        </authorList>
    </citation>
    <scope>NUCLEOTIDE SEQUENCE [LARGE SCALE GENOMIC DNA]</scope>
    <source>
        <strain evidence="7 8">DSM 22753</strain>
    </source>
</reference>
<comment type="catalytic activity">
    <reaction evidence="4">
        <text>L-proline + NAD(+) = (S)-1-pyrroline-5-carboxylate + NADH + 2 H(+)</text>
        <dbReference type="Rhea" id="RHEA:14105"/>
        <dbReference type="ChEBI" id="CHEBI:15378"/>
        <dbReference type="ChEBI" id="CHEBI:17388"/>
        <dbReference type="ChEBI" id="CHEBI:57540"/>
        <dbReference type="ChEBI" id="CHEBI:57945"/>
        <dbReference type="ChEBI" id="CHEBI:60039"/>
        <dbReference type="EC" id="1.5.1.2"/>
    </reaction>
</comment>
<comment type="pathway">
    <text evidence="4">Amino-acid biosynthesis; L-proline biosynthesis; L-proline from L-glutamate 5-semialdehyde: step 1/1.</text>
</comment>
<keyword evidence="4" id="KW-0641">Proline biosynthesis</keyword>
<dbReference type="PANTHER" id="PTHR11645:SF0">
    <property type="entry name" value="PYRROLINE-5-CARBOXYLATE REDUCTASE 3"/>
    <property type="match status" value="1"/>
</dbReference>
<dbReference type="GO" id="GO:0004735">
    <property type="term" value="F:pyrroline-5-carboxylate reductase activity"/>
    <property type="evidence" value="ECO:0007669"/>
    <property type="project" value="UniProtKB-EC"/>
</dbReference>
<dbReference type="Pfam" id="PF14748">
    <property type="entry name" value="P5CR_dimer"/>
    <property type="match status" value="1"/>
</dbReference>
<comment type="function">
    <text evidence="4">Catalyzes the reduction of 1-pyrroline-5-carboxylate (PCA) to L-proline.</text>
</comment>
<evidence type="ECO:0000259" key="6">
    <source>
        <dbReference type="Pfam" id="PF14748"/>
    </source>
</evidence>
<keyword evidence="3 4" id="KW-0560">Oxidoreductase</keyword>
<dbReference type="PANTHER" id="PTHR11645">
    <property type="entry name" value="PYRROLINE-5-CARBOXYLATE REDUCTASE"/>
    <property type="match status" value="1"/>
</dbReference>
<dbReference type="InterPro" id="IPR036291">
    <property type="entry name" value="NAD(P)-bd_dom_sf"/>
</dbReference>
<dbReference type="SUPFAM" id="SSF48179">
    <property type="entry name" value="6-phosphogluconate dehydrogenase C-terminal domain-like"/>
    <property type="match status" value="1"/>
</dbReference>
<proteinExistence type="inferred from homology"/>
<evidence type="ECO:0000259" key="5">
    <source>
        <dbReference type="Pfam" id="PF03807"/>
    </source>
</evidence>
<feature type="domain" description="Pyrroline-5-carboxylate reductase dimerisation" evidence="6">
    <location>
        <begin position="155"/>
        <end position="258"/>
    </location>
</feature>
<feature type="domain" description="Pyrroline-5-carboxylate reductase catalytic N-terminal" evidence="5">
    <location>
        <begin position="7"/>
        <end position="91"/>
    </location>
</feature>
<evidence type="ECO:0000256" key="1">
    <source>
        <dbReference type="ARBA" id="ARBA00005525"/>
    </source>
</evidence>
<keyword evidence="4" id="KW-0963">Cytoplasm</keyword>
<dbReference type="SUPFAM" id="SSF51735">
    <property type="entry name" value="NAD(P)-binding Rossmann-fold domains"/>
    <property type="match status" value="1"/>
</dbReference>
<comment type="similarity">
    <text evidence="1 4">Belongs to the pyrroline-5-carboxylate reductase family.</text>
</comment>
<evidence type="ECO:0000313" key="8">
    <source>
        <dbReference type="Proteomes" id="UP000788153"/>
    </source>
</evidence>
<dbReference type="InterPro" id="IPR053790">
    <property type="entry name" value="P5CR-like_CS"/>
</dbReference>
<dbReference type="PIRSF" id="PIRSF000193">
    <property type="entry name" value="Pyrrol-5-carb_rd"/>
    <property type="match status" value="1"/>
</dbReference>
<accession>A0ABX0TXX4</accession>
<dbReference type="Proteomes" id="UP000788153">
    <property type="component" value="Unassembled WGS sequence"/>
</dbReference>
<keyword evidence="4" id="KW-0028">Amino-acid biosynthesis</keyword>
<dbReference type="Gene3D" id="1.10.3730.10">
    <property type="entry name" value="ProC C-terminal domain-like"/>
    <property type="match status" value="1"/>
</dbReference>
<comment type="catalytic activity">
    <reaction evidence="4">
        <text>L-proline + NADP(+) = (S)-1-pyrroline-5-carboxylate + NADPH + 2 H(+)</text>
        <dbReference type="Rhea" id="RHEA:14109"/>
        <dbReference type="ChEBI" id="CHEBI:15378"/>
        <dbReference type="ChEBI" id="CHEBI:17388"/>
        <dbReference type="ChEBI" id="CHEBI:57783"/>
        <dbReference type="ChEBI" id="CHEBI:58349"/>
        <dbReference type="ChEBI" id="CHEBI:60039"/>
        <dbReference type="EC" id="1.5.1.2"/>
    </reaction>
</comment>